<accession>A0A0V7ZM82</accession>
<proteinExistence type="predicted"/>
<keyword evidence="2" id="KW-1185">Reference proteome</keyword>
<protein>
    <submittedName>
        <fullName evidence="1">Uncharacterized protein</fullName>
    </submittedName>
</protein>
<dbReference type="AlphaFoldDB" id="A0A0V7ZM82"/>
<name>A0A0V7ZM82_9CYAN</name>
<dbReference type="EMBL" id="LMTZ01000105">
    <property type="protein sequence ID" value="KST65683.1"/>
    <property type="molecule type" value="Genomic_DNA"/>
</dbReference>
<evidence type="ECO:0000313" key="1">
    <source>
        <dbReference type="EMBL" id="KST65683.1"/>
    </source>
</evidence>
<reference evidence="1 2" key="1">
    <citation type="journal article" date="2015" name="Genome Announc.">
        <title>Draft Genome of the Euendolithic (true boring) Cyanobacterium Mastigocoleus testarum strain BC008.</title>
        <authorList>
            <person name="Guida B.S."/>
            <person name="Garcia-Pichel F."/>
        </authorList>
    </citation>
    <scope>NUCLEOTIDE SEQUENCE [LARGE SCALE GENOMIC DNA]</scope>
    <source>
        <strain evidence="1 2">BC008</strain>
    </source>
</reference>
<dbReference type="Proteomes" id="UP000053372">
    <property type="component" value="Unassembled WGS sequence"/>
</dbReference>
<dbReference type="RefSeq" id="WP_027844464.1">
    <property type="nucleotide sequence ID" value="NZ_LMTZ01000105.1"/>
</dbReference>
<sequence length="274" mass="32210">MKSNIYLNVHWHKILSLPTLDWAKPFLPIVEVPEHILNNLDALKVIYANSTNNYNTKRRKTKFSLEERGKQEALLTREMVSEYLNEISKQISKEAAIKLERWFHFHFFNNEAEIALREWGLVLHYSYMTPRDRKFYRKIPCPASLMLLLPELENLVKLQTANKIEEEILKAAPLVEIEEWEKEYGFVPESGMKPCFESVLLRQALDSTLIFKALRIIACKLDPKEQKEVVDWAENQFQRIYSHRPKIQQSGRLCGGKYLLSELPELDESLVLSY</sequence>
<gene>
    <name evidence="1" type="ORF">BC008_22145</name>
</gene>
<evidence type="ECO:0000313" key="2">
    <source>
        <dbReference type="Proteomes" id="UP000053372"/>
    </source>
</evidence>
<comment type="caution">
    <text evidence="1">The sequence shown here is derived from an EMBL/GenBank/DDBJ whole genome shotgun (WGS) entry which is preliminary data.</text>
</comment>
<organism evidence="1 2">
    <name type="scientific">Mastigocoleus testarum BC008</name>
    <dbReference type="NCBI Taxonomy" id="371196"/>
    <lineage>
        <taxon>Bacteria</taxon>
        <taxon>Bacillati</taxon>
        <taxon>Cyanobacteriota</taxon>
        <taxon>Cyanophyceae</taxon>
        <taxon>Nostocales</taxon>
        <taxon>Hapalosiphonaceae</taxon>
        <taxon>Mastigocoleus</taxon>
    </lineage>
</organism>
<dbReference type="OrthoDB" id="498481at2"/>